<dbReference type="AlphaFoldDB" id="A0A1W6MWB9"/>
<dbReference type="RefSeq" id="WP_085772010.1">
    <property type="nucleotide sequence ID" value="NZ_AP027149.1"/>
</dbReference>
<name>A0A1W6MWB9_9HYPH</name>
<keyword evidence="1" id="KW-0732">Signal</keyword>
<organism evidence="2 3">
    <name type="scientific">Methylocystis bryophila</name>
    <dbReference type="NCBI Taxonomy" id="655015"/>
    <lineage>
        <taxon>Bacteria</taxon>
        <taxon>Pseudomonadati</taxon>
        <taxon>Pseudomonadota</taxon>
        <taxon>Alphaproteobacteria</taxon>
        <taxon>Hyphomicrobiales</taxon>
        <taxon>Methylocystaceae</taxon>
        <taxon>Methylocystis</taxon>
    </lineage>
</organism>
<reference evidence="2 3" key="1">
    <citation type="submission" date="2017-02" db="EMBL/GenBank/DDBJ databases">
        <authorList>
            <person name="Peterson S.W."/>
        </authorList>
    </citation>
    <scope>NUCLEOTIDE SEQUENCE [LARGE SCALE GENOMIC DNA]</scope>
    <source>
        <strain evidence="2 3">S285</strain>
    </source>
</reference>
<evidence type="ECO:0000313" key="2">
    <source>
        <dbReference type="EMBL" id="ARN81893.1"/>
    </source>
</evidence>
<gene>
    <name evidence="2" type="ORF">B1812_13270</name>
</gene>
<dbReference type="KEGG" id="mbry:B1812_13270"/>
<dbReference type="Proteomes" id="UP000193978">
    <property type="component" value="Chromosome"/>
</dbReference>
<feature type="signal peptide" evidence="1">
    <location>
        <begin position="1"/>
        <end position="21"/>
    </location>
</feature>
<sequence>MTVPRFAFIAAALFFAAPAFAAESLPTRVGDCVATTITAVETRLQDDGTHEPVPGSGSAVRFANGGYQVSYDTVPEIEESKKGDKARMCLVSAPQDCPKGDERGKIYRTTNLRTKKSWKLPDSEHTCGGA</sequence>
<evidence type="ECO:0000313" key="3">
    <source>
        <dbReference type="Proteomes" id="UP000193978"/>
    </source>
</evidence>
<keyword evidence="3" id="KW-1185">Reference proteome</keyword>
<dbReference type="EMBL" id="CP019948">
    <property type="protein sequence ID" value="ARN81893.1"/>
    <property type="molecule type" value="Genomic_DNA"/>
</dbReference>
<evidence type="ECO:0000256" key="1">
    <source>
        <dbReference type="SAM" id="SignalP"/>
    </source>
</evidence>
<dbReference type="OrthoDB" id="427567at2"/>
<accession>A0A1W6MWB9</accession>
<proteinExistence type="predicted"/>
<feature type="chain" id="PRO_5010886303" evidence="1">
    <location>
        <begin position="22"/>
        <end position="130"/>
    </location>
</feature>
<protein>
    <submittedName>
        <fullName evidence="2">Uncharacterized protein</fullName>
    </submittedName>
</protein>